<dbReference type="Pfam" id="PF04290">
    <property type="entry name" value="DctQ"/>
    <property type="match status" value="1"/>
</dbReference>
<evidence type="ECO:0000259" key="10">
    <source>
        <dbReference type="Pfam" id="PF04290"/>
    </source>
</evidence>
<reference evidence="11" key="1">
    <citation type="submission" date="2022-02" db="EMBL/GenBank/DDBJ databases">
        <title>The genome sequence of Ruegeria sp. 1NDH52C.</title>
        <authorList>
            <person name="Du J."/>
        </authorList>
    </citation>
    <scope>NUCLEOTIDE SEQUENCE</scope>
    <source>
        <strain evidence="11">1NDH52C</strain>
    </source>
</reference>
<dbReference type="PANTHER" id="PTHR35011">
    <property type="entry name" value="2,3-DIKETO-L-GULONATE TRAP TRANSPORTER SMALL PERMEASE PROTEIN YIAM"/>
    <property type="match status" value="1"/>
</dbReference>
<gene>
    <name evidence="11" type="ORF">MB818_20670</name>
</gene>
<comment type="subcellular location">
    <subcellularLocation>
        <location evidence="1 9">Cell inner membrane</location>
        <topology evidence="1 9">Multi-pass membrane protein</topology>
    </subcellularLocation>
</comment>
<feature type="transmembrane region" description="Helical" evidence="9">
    <location>
        <begin position="20"/>
        <end position="40"/>
    </location>
</feature>
<evidence type="ECO:0000256" key="6">
    <source>
        <dbReference type="ARBA" id="ARBA00022989"/>
    </source>
</evidence>
<feature type="domain" description="Tripartite ATP-independent periplasmic transporters DctQ component" evidence="10">
    <location>
        <begin position="31"/>
        <end position="166"/>
    </location>
</feature>
<evidence type="ECO:0000313" key="12">
    <source>
        <dbReference type="Proteomes" id="UP001165279"/>
    </source>
</evidence>
<keyword evidence="2 9" id="KW-0813">Transport</keyword>
<keyword evidence="5 9" id="KW-0812">Transmembrane</keyword>
<comment type="function">
    <text evidence="9">Part of the tripartite ATP-independent periplasmic (TRAP) transport system.</text>
</comment>
<keyword evidence="4 9" id="KW-0997">Cell inner membrane</keyword>
<evidence type="ECO:0000256" key="3">
    <source>
        <dbReference type="ARBA" id="ARBA00022475"/>
    </source>
</evidence>
<evidence type="ECO:0000256" key="1">
    <source>
        <dbReference type="ARBA" id="ARBA00004429"/>
    </source>
</evidence>
<dbReference type="InterPro" id="IPR055348">
    <property type="entry name" value="DctQ"/>
</dbReference>
<feature type="transmembrane region" description="Helical" evidence="9">
    <location>
        <begin position="55"/>
        <end position="74"/>
    </location>
</feature>
<dbReference type="PANTHER" id="PTHR35011:SF2">
    <property type="entry name" value="2,3-DIKETO-L-GULONATE TRAP TRANSPORTER SMALL PERMEASE PROTEIN YIAM"/>
    <property type="match status" value="1"/>
</dbReference>
<sequence>MMRAAVSWLDRFSAFLNRVALWGAVLAVASLVLIAGWQAAARYLLDQPPAWTEELARYLMVWAGLLGASCAFRFQVDPSLFPAARERTDGVGRIYAVVRAIGAFIFVAPILWYSLYGLNGKITSGYIARNARVTAETLDVPMSVFAMAIPIGFGLIMLHLLANLSTALMQPKET</sequence>
<dbReference type="Proteomes" id="UP001165279">
    <property type="component" value="Unassembled WGS sequence"/>
</dbReference>
<evidence type="ECO:0000256" key="2">
    <source>
        <dbReference type="ARBA" id="ARBA00022448"/>
    </source>
</evidence>
<feature type="transmembrane region" description="Helical" evidence="9">
    <location>
        <begin position="142"/>
        <end position="162"/>
    </location>
</feature>
<dbReference type="InterPro" id="IPR007387">
    <property type="entry name" value="TRAP_DctQ"/>
</dbReference>
<feature type="transmembrane region" description="Helical" evidence="9">
    <location>
        <begin position="94"/>
        <end position="115"/>
    </location>
</feature>
<comment type="subunit">
    <text evidence="9">The complex comprises the extracytoplasmic solute receptor protein and the two transmembrane proteins.</text>
</comment>
<dbReference type="EMBL" id="JAKOEM010000031">
    <property type="protein sequence ID" value="MCG6560628.1"/>
    <property type="molecule type" value="Genomic_DNA"/>
</dbReference>
<evidence type="ECO:0000256" key="5">
    <source>
        <dbReference type="ARBA" id="ARBA00022692"/>
    </source>
</evidence>
<protein>
    <recommendedName>
        <fullName evidence="9">TRAP transporter small permease protein</fullName>
    </recommendedName>
</protein>
<accession>A0ABS9P2C4</accession>
<evidence type="ECO:0000313" key="11">
    <source>
        <dbReference type="EMBL" id="MCG6560628.1"/>
    </source>
</evidence>
<keyword evidence="12" id="KW-1185">Reference proteome</keyword>
<keyword evidence="3" id="KW-1003">Cell membrane</keyword>
<evidence type="ECO:0000256" key="8">
    <source>
        <dbReference type="ARBA" id="ARBA00038436"/>
    </source>
</evidence>
<proteinExistence type="inferred from homology"/>
<comment type="caution">
    <text evidence="11">The sequence shown here is derived from an EMBL/GenBank/DDBJ whole genome shotgun (WGS) entry which is preliminary data.</text>
</comment>
<comment type="similarity">
    <text evidence="8 9">Belongs to the TRAP transporter small permease family.</text>
</comment>
<dbReference type="RefSeq" id="WP_238906291.1">
    <property type="nucleotide sequence ID" value="NZ_JAKOEM010000031.1"/>
</dbReference>
<evidence type="ECO:0000256" key="4">
    <source>
        <dbReference type="ARBA" id="ARBA00022519"/>
    </source>
</evidence>
<evidence type="ECO:0000256" key="7">
    <source>
        <dbReference type="ARBA" id="ARBA00023136"/>
    </source>
</evidence>
<organism evidence="11 12">
    <name type="scientific">Ruegeria alba</name>
    <dbReference type="NCBI Taxonomy" id="2916756"/>
    <lineage>
        <taxon>Bacteria</taxon>
        <taxon>Pseudomonadati</taxon>
        <taxon>Pseudomonadota</taxon>
        <taxon>Alphaproteobacteria</taxon>
        <taxon>Rhodobacterales</taxon>
        <taxon>Roseobacteraceae</taxon>
        <taxon>Ruegeria</taxon>
    </lineage>
</organism>
<keyword evidence="7 9" id="KW-0472">Membrane</keyword>
<name>A0ABS9P2C4_9RHOB</name>
<evidence type="ECO:0000256" key="9">
    <source>
        <dbReference type="RuleBase" id="RU369079"/>
    </source>
</evidence>
<keyword evidence="6 9" id="KW-1133">Transmembrane helix</keyword>